<feature type="region of interest" description="Disordered" evidence="1">
    <location>
        <begin position="126"/>
        <end position="168"/>
    </location>
</feature>
<evidence type="ECO:0000256" key="1">
    <source>
        <dbReference type="SAM" id="MobiDB-lite"/>
    </source>
</evidence>
<accession>A0ABD1VDS7</accession>
<gene>
    <name evidence="2" type="ORF">Fot_16863</name>
</gene>
<reference evidence="3" key="1">
    <citation type="submission" date="2024-07" db="EMBL/GenBank/DDBJ databases">
        <title>Two chromosome-level genome assemblies of Korean endemic species Abeliophyllum distichum and Forsythia ovata (Oleaceae).</title>
        <authorList>
            <person name="Jang H."/>
        </authorList>
    </citation>
    <scope>NUCLEOTIDE SEQUENCE [LARGE SCALE GENOMIC DNA]</scope>
</reference>
<sequence length="168" mass="18210">MTIPTNFSLKISPLRPSMTFPLSSPLPPAPHEASHFYARIGRLNDLSSLNGGSQSLDEFNPFAFLNQHMNNLRHVARTFSLFLRGQAEEGQVVGLIFGSRQILATILLARVWSNLFSNLQKTILTGHGSPSETSNSEGGAGINQQEKSDNNDNSRASNAHYGGISCVG</sequence>
<evidence type="ECO:0000313" key="2">
    <source>
        <dbReference type="EMBL" id="KAL2535472.1"/>
    </source>
</evidence>
<evidence type="ECO:0000313" key="3">
    <source>
        <dbReference type="Proteomes" id="UP001604277"/>
    </source>
</evidence>
<dbReference type="EMBL" id="JBFOLJ010000005">
    <property type="protein sequence ID" value="KAL2535472.1"/>
    <property type="molecule type" value="Genomic_DNA"/>
</dbReference>
<organism evidence="2 3">
    <name type="scientific">Forsythia ovata</name>
    <dbReference type="NCBI Taxonomy" id="205694"/>
    <lineage>
        <taxon>Eukaryota</taxon>
        <taxon>Viridiplantae</taxon>
        <taxon>Streptophyta</taxon>
        <taxon>Embryophyta</taxon>
        <taxon>Tracheophyta</taxon>
        <taxon>Spermatophyta</taxon>
        <taxon>Magnoliopsida</taxon>
        <taxon>eudicotyledons</taxon>
        <taxon>Gunneridae</taxon>
        <taxon>Pentapetalae</taxon>
        <taxon>asterids</taxon>
        <taxon>lamiids</taxon>
        <taxon>Lamiales</taxon>
        <taxon>Oleaceae</taxon>
        <taxon>Forsythieae</taxon>
        <taxon>Forsythia</taxon>
    </lineage>
</organism>
<comment type="caution">
    <text evidence="2">The sequence shown here is derived from an EMBL/GenBank/DDBJ whole genome shotgun (WGS) entry which is preliminary data.</text>
</comment>
<dbReference type="AlphaFoldDB" id="A0ABD1VDS7"/>
<proteinExistence type="predicted"/>
<feature type="compositionally biased region" description="Polar residues" evidence="1">
    <location>
        <begin position="126"/>
        <end position="145"/>
    </location>
</feature>
<protein>
    <submittedName>
        <fullName evidence="2">Uncharacterized protein</fullName>
    </submittedName>
</protein>
<keyword evidence="3" id="KW-1185">Reference proteome</keyword>
<dbReference type="Proteomes" id="UP001604277">
    <property type="component" value="Unassembled WGS sequence"/>
</dbReference>
<name>A0ABD1VDS7_9LAMI</name>